<evidence type="ECO:0000313" key="2">
    <source>
        <dbReference type="Proteomes" id="UP000051096"/>
    </source>
</evidence>
<reference evidence="1 2" key="1">
    <citation type="journal article" date="2015" name="Microbiome">
        <title>Genomic resolution of linkages in carbon, nitrogen, and sulfur cycling among widespread estuary sediment bacteria.</title>
        <authorList>
            <person name="Baker B.J."/>
            <person name="Lazar C.S."/>
            <person name="Teske A.P."/>
            <person name="Dick G.J."/>
        </authorList>
    </citation>
    <scope>NUCLEOTIDE SEQUENCE [LARGE SCALE GENOMIC DNA]</scope>
    <source>
        <strain evidence="1">SM23_60</strain>
    </source>
</reference>
<gene>
    <name evidence="1" type="ORF">AMJ87_05380</name>
</gene>
<dbReference type="EMBL" id="LJUO01000038">
    <property type="protein sequence ID" value="KPK72207.1"/>
    <property type="molecule type" value="Genomic_DNA"/>
</dbReference>
<protein>
    <recommendedName>
        <fullName evidence="3">Transglutaminase-like domain-containing protein</fullName>
    </recommendedName>
</protein>
<evidence type="ECO:0000313" key="1">
    <source>
        <dbReference type="EMBL" id="KPK72207.1"/>
    </source>
</evidence>
<dbReference type="AlphaFoldDB" id="A0A0S8GGT6"/>
<name>A0A0S8GGT6_UNCW3</name>
<comment type="caution">
    <text evidence="1">The sequence shown here is derived from an EMBL/GenBank/DDBJ whole genome shotgun (WGS) entry which is preliminary data.</text>
</comment>
<proteinExistence type="predicted"/>
<dbReference type="Proteomes" id="UP000051096">
    <property type="component" value="Unassembled WGS sequence"/>
</dbReference>
<evidence type="ECO:0008006" key="3">
    <source>
        <dbReference type="Google" id="ProtNLM"/>
    </source>
</evidence>
<organism evidence="1 2">
    <name type="scientific">candidate division WOR_3 bacterium SM23_60</name>
    <dbReference type="NCBI Taxonomy" id="1703780"/>
    <lineage>
        <taxon>Bacteria</taxon>
        <taxon>Bacteria division WOR-3</taxon>
    </lineage>
</organism>
<sequence>MKKVFLLVGILFVGIVAIVVFKGVLSAYASKVRIGASDEQLCYEMSYNQISDSMVIKWESLFVEQGIADNPFAMMIHFIDWFSTFEDDSSTRCHALEFVLAQRRTNVRSSVLITSAIMQRLSWDIQCFFNGSEYYLGIHFDSLWQIRQGHWVEKNGKQYYLKEFDTFTPTGSLKRVDPADTYQSLTVQQKPMKPVPLVNSLPQFSTSYYSIPLVWVYKDRTFSLTVRIPIDQVEWSGNLPASLYGMVAAGIHELENTDMVRQLALCVSGFNEFDQVNILLRLCQSESIFVYDDTRPIQSVSKQLYEGRNDCDGRSVFLYCLLRAVLGYTDSDILFITWPNHVALGVKPITVETDSLLSTFGHYVDDRYYILDPTFIGETYWGTKMGKMPKECIGY</sequence>
<accession>A0A0S8GGT6</accession>